<name>A0A8H7EXS2_AGABI</name>
<dbReference type="AlphaFoldDB" id="A0A8H7EXS2"/>
<evidence type="ECO:0000256" key="1">
    <source>
        <dbReference type="SAM" id="MobiDB-lite"/>
    </source>
</evidence>
<gene>
    <name evidence="2" type="ORF">Agabi119p4_9009</name>
</gene>
<feature type="region of interest" description="Disordered" evidence="1">
    <location>
        <begin position="154"/>
        <end position="180"/>
    </location>
</feature>
<reference evidence="2 3" key="1">
    <citation type="journal article" name="Sci. Rep.">
        <title>Telomere-to-telomere assembled and centromere annotated genomes of the two main subspecies of the button mushroom Agaricus bisporus reveal especially polymorphic chromosome ends.</title>
        <authorList>
            <person name="Sonnenberg A.S.M."/>
            <person name="Sedaghat-Telgerd N."/>
            <person name="Lavrijssen B."/>
            <person name="Ohm R.A."/>
            <person name="Hendrickx P.M."/>
            <person name="Scholtmeijer K."/>
            <person name="Baars J.J.P."/>
            <person name="van Peer A."/>
        </authorList>
    </citation>
    <scope>NUCLEOTIDE SEQUENCE [LARGE SCALE GENOMIC DNA]</scope>
    <source>
        <strain evidence="2 3">H119_p4</strain>
    </source>
</reference>
<comment type="caution">
    <text evidence="2">The sequence shown here is derived from an EMBL/GenBank/DDBJ whole genome shotgun (WGS) entry which is preliminary data.</text>
</comment>
<evidence type="ECO:0000313" key="3">
    <source>
        <dbReference type="Proteomes" id="UP000629468"/>
    </source>
</evidence>
<proteinExistence type="predicted"/>
<feature type="region of interest" description="Disordered" evidence="1">
    <location>
        <begin position="1"/>
        <end position="39"/>
    </location>
</feature>
<accession>A0A8H7EXS2</accession>
<feature type="compositionally biased region" description="Acidic residues" evidence="1">
    <location>
        <begin position="91"/>
        <end position="104"/>
    </location>
</feature>
<sequence length="200" mass="21890">MSSTKASSTKSSTNPSWPSAPNSQMSYGHLTDYDNFSGATLPYQSQHRLIAWEEARQRRRAEAMMDKDEQDRLLASQDNPAGAEVSPQTKDEDEVEIKEEESVEGNEAADKELAEDTEDYEELVGDEKVADDVEASGQAKIVTTKRKRAISISSIEGVEEGDNDVPSQKKQKKSPTTAVEVQTGSFSIKVVVSWNDGSAA</sequence>
<protein>
    <submittedName>
        <fullName evidence="2">Uncharacterized protein</fullName>
    </submittedName>
</protein>
<evidence type="ECO:0000313" key="2">
    <source>
        <dbReference type="EMBL" id="KAF7762416.1"/>
    </source>
</evidence>
<dbReference type="EMBL" id="JABXXO010000012">
    <property type="protein sequence ID" value="KAF7762416.1"/>
    <property type="molecule type" value="Genomic_DNA"/>
</dbReference>
<dbReference type="Proteomes" id="UP000629468">
    <property type="component" value="Unassembled WGS sequence"/>
</dbReference>
<feature type="compositionally biased region" description="Low complexity" evidence="1">
    <location>
        <begin position="1"/>
        <end position="19"/>
    </location>
</feature>
<organism evidence="2 3">
    <name type="scientific">Agaricus bisporus var. burnettii</name>
    <dbReference type="NCBI Taxonomy" id="192524"/>
    <lineage>
        <taxon>Eukaryota</taxon>
        <taxon>Fungi</taxon>
        <taxon>Dikarya</taxon>
        <taxon>Basidiomycota</taxon>
        <taxon>Agaricomycotina</taxon>
        <taxon>Agaricomycetes</taxon>
        <taxon>Agaricomycetidae</taxon>
        <taxon>Agaricales</taxon>
        <taxon>Agaricineae</taxon>
        <taxon>Agaricaceae</taxon>
        <taxon>Agaricus</taxon>
    </lineage>
</organism>
<feature type="region of interest" description="Disordered" evidence="1">
    <location>
        <begin position="59"/>
        <end position="120"/>
    </location>
</feature>
<feature type="compositionally biased region" description="Basic and acidic residues" evidence="1">
    <location>
        <begin position="59"/>
        <end position="72"/>
    </location>
</feature>